<reference evidence="3" key="1">
    <citation type="journal article" date="2020" name="mSystems">
        <title>Genome- and Community-Level Interaction Insights into Carbon Utilization and Element Cycling Functions of Hydrothermarchaeota in Hydrothermal Sediment.</title>
        <authorList>
            <person name="Zhou Z."/>
            <person name="Liu Y."/>
            <person name="Xu W."/>
            <person name="Pan J."/>
            <person name="Luo Z.H."/>
            <person name="Li M."/>
        </authorList>
    </citation>
    <scope>NUCLEOTIDE SEQUENCE [LARGE SCALE GENOMIC DNA]</scope>
    <source>
        <strain evidence="2">SpSt-638</strain>
        <strain evidence="3">SpSt-648</strain>
    </source>
</reference>
<name>A0A7C4JLF8_STAMA</name>
<feature type="transmembrane region" description="Helical" evidence="1">
    <location>
        <begin position="167"/>
        <end position="186"/>
    </location>
</feature>
<proteinExistence type="predicted"/>
<keyword evidence="1" id="KW-0812">Transmembrane</keyword>
<dbReference type="EMBL" id="DTBP01000020">
    <property type="protein sequence ID" value="HGQ74046.1"/>
    <property type="molecule type" value="Genomic_DNA"/>
</dbReference>
<gene>
    <name evidence="2" type="ORF">ENU09_03150</name>
    <name evidence="3" type="ORF">ENU20_03095</name>
</gene>
<keyword evidence="1" id="KW-1133">Transmembrane helix</keyword>
<keyword evidence="1" id="KW-0472">Membrane</keyword>
<dbReference type="EMBL" id="DTBE01000080">
    <property type="protein sequence ID" value="HGQ59693.1"/>
    <property type="molecule type" value="Genomic_DNA"/>
</dbReference>
<feature type="transmembrane region" description="Helical" evidence="1">
    <location>
        <begin position="26"/>
        <end position="49"/>
    </location>
</feature>
<sequence>MLSSLRRAYAVFKAYFVSDLVRSRGFIYGLISFSFWIILFLAPVSLFMGREVDQHIVASYAFASLFIFMVYSIATWDWAAELRWMINNGILEYYIATGSGILPHYLGLIPVSLMWFGLSLTVNYIMITIFIGPPKIIIYDTIMFLAAFTMMILVVLGYALFLGATMVSSGVSGFIVEFLSFLLPISTGGLTPLSRLPIYVRNFALATPFSYPAELIRYSILGMEPVLNIENMILIGYCYATLFFTAGLAYFKYQFRKGLKKGFVQASLW</sequence>
<evidence type="ECO:0000313" key="3">
    <source>
        <dbReference type="EMBL" id="HGQ74046.1"/>
    </source>
</evidence>
<dbReference type="AlphaFoldDB" id="A0A7C4JLF8"/>
<organism evidence="3">
    <name type="scientific">Staphylothermus marinus</name>
    <dbReference type="NCBI Taxonomy" id="2280"/>
    <lineage>
        <taxon>Archaea</taxon>
        <taxon>Thermoproteota</taxon>
        <taxon>Thermoprotei</taxon>
        <taxon>Desulfurococcales</taxon>
        <taxon>Desulfurococcaceae</taxon>
        <taxon>Staphylothermus</taxon>
    </lineage>
</organism>
<evidence type="ECO:0000256" key="1">
    <source>
        <dbReference type="SAM" id="Phobius"/>
    </source>
</evidence>
<protein>
    <submittedName>
        <fullName evidence="3">ABC transporter permease</fullName>
    </submittedName>
</protein>
<feature type="transmembrane region" description="Helical" evidence="1">
    <location>
        <begin position="56"/>
        <end position="74"/>
    </location>
</feature>
<feature type="transmembrane region" description="Helical" evidence="1">
    <location>
        <begin position="137"/>
        <end position="161"/>
    </location>
</feature>
<comment type="caution">
    <text evidence="3">The sequence shown here is derived from an EMBL/GenBank/DDBJ whole genome shotgun (WGS) entry which is preliminary data.</text>
</comment>
<feature type="transmembrane region" description="Helical" evidence="1">
    <location>
        <begin position="232"/>
        <end position="251"/>
    </location>
</feature>
<evidence type="ECO:0000313" key="2">
    <source>
        <dbReference type="EMBL" id="HGQ59693.1"/>
    </source>
</evidence>
<accession>A0A7C4JLF8</accession>